<gene>
    <name evidence="2" type="ORF">NPE20_23020</name>
</gene>
<evidence type="ECO:0000256" key="1">
    <source>
        <dbReference type="SAM" id="SignalP"/>
    </source>
</evidence>
<keyword evidence="3" id="KW-1185">Reference proteome</keyword>
<organism evidence="2 3">
    <name type="scientific">Mucilaginibacter aquariorum</name>
    <dbReference type="NCBI Taxonomy" id="2967225"/>
    <lineage>
        <taxon>Bacteria</taxon>
        <taxon>Pseudomonadati</taxon>
        <taxon>Bacteroidota</taxon>
        <taxon>Sphingobacteriia</taxon>
        <taxon>Sphingobacteriales</taxon>
        <taxon>Sphingobacteriaceae</taxon>
        <taxon>Mucilaginibacter</taxon>
    </lineage>
</organism>
<comment type="caution">
    <text evidence="2">The sequence shown here is derived from an EMBL/GenBank/DDBJ whole genome shotgun (WGS) entry which is preliminary data.</text>
</comment>
<name>A0ABT1T8C5_9SPHI</name>
<sequence>MKLYLITLLTAICCYSAAAQENAAPIQRNIRFDFIKGDSTRISLNEEFNLIEDSCSLIYRYAHVSMQNKIFTGPFMDVSRANPKQLITQGTYSAEGLKEGAFIINYLNGSLQAKGNFKNGLFDGRWEVLYDTGKPFITFEANGTDIKIIDVWDNKGVKTVNNGNGTYTVDMGYMYWKGKLLNGRPEGKWKSKKSADDTDLTAEVYKNGVFQKGVTPFAEYTDKARLALISPNIFLFVTTERFQISSVPCNGTKRKKIVNADYKGGITSFSQHIGDLVSEYLKSVDLSSYDDQLTLEGEINEMGGIVKLRSHNPFNNNLSQGLINKLRMLPNLEPATADGKPVKQNFTITFQFHNGIYSFSYRFLPIQQ</sequence>
<dbReference type="Proteomes" id="UP001204376">
    <property type="component" value="Unassembled WGS sequence"/>
</dbReference>
<feature type="chain" id="PRO_5045838944" description="MORN repeat protein" evidence="1">
    <location>
        <begin position="20"/>
        <end position="368"/>
    </location>
</feature>
<keyword evidence="1" id="KW-0732">Signal</keyword>
<feature type="signal peptide" evidence="1">
    <location>
        <begin position="1"/>
        <end position="19"/>
    </location>
</feature>
<dbReference type="Gene3D" id="2.20.110.10">
    <property type="entry name" value="Histone H3 K4-specific methyltransferase SET7/9 N-terminal domain"/>
    <property type="match status" value="1"/>
</dbReference>
<dbReference type="SUPFAM" id="SSF82185">
    <property type="entry name" value="Histone H3 K4-specific methyltransferase SET7/9 N-terminal domain"/>
    <property type="match status" value="1"/>
</dbReference>
<reference evidence="2 3" key="1">
    <citation type="submission" date="2022-07" db="EMBL/GenBank/DDBJ databases">
        <title>Mucilaginibacter sp. JC4.</title>
        <authorList>
            <person name="Le V."/>
            <person name="Ko S.-R."/>
            <person name="Ahn C.-Y."/>
            <person name="Oh H.-M."/>
        </authorList>
    </citation>
    <scope>NUCLEOTIDE SEQUENCE [LARGE SCALE GENOMIC DNA]</scope>
    <source>
        <strain evidence="2 3">JC4</strain>
    </source>
</reference>
<evidence type="ECO:0008006" key="4">
    <source>
        <dbReference type="Google" id="ProtNLM"/>
    </source>
</evidence>
<accession>A0ABT1T8C5</accession>
<dbReference type="RefSeq" id="WP_256541042.1">
    <property type="nucleotide sequence ID" value="NZ_JANHOH010000010.1"/>
</dbReference>
<evidence type="ECO:0000313" key="2">
    <source>
        <dbReference type="EMBL" id="MCQ6960871.1"/>
    </source>
</evidence>
<evidence type="ECO:0000313" key="3">
    <source>
        <dbReference type="Proteomes" id="UP001204376"/>
    </source>
</evidence>
<proteinExistence type="predicted"/>
<protein>
    <recommendedName>
        <fullName evidence="4">MORN repeat protein</fullName>
    </recommendedName>
</protein>
<dbReference type="EMBL" id="JANHOH010000010">
    <property type="protein sequence ID" value="MCQ6960871.1"/>
    <property type="molecule type" value="Genomic_DNA"/>
</dbReference>